<dbReference type="RefSeq" id="WP_066087534.1">
    <property type="nucleotide sequence ID" value="NZ_CP017476.1"/>
</dbReference>
<sequence length="361" mass="41541">MTQSAETDAAQLREEIHNALVERLEWFKARYDIVKFFAFRPDSERVYLGDKGKQFCRYCGRTSPEVKFKKLAHAIPDQVGNDWLFDYGECDTCNADFAKRIEDDFGKWTLPWRSLGRIKGKEGVPSIKSNDKKFRIDATVASTPAETGAGAVRHGLKILMGVNDVRHELDEATRTIKITLDRPAYVPMGVFKCLVKMAIAVMPPEEEQRCAHLKKWILQPTHTFESYPYRPLNILYQFAPGPLPNDRVACWLLRRKPESSDDCLYMQFVLQLSNHVFQIALPMHIEDRKQLEAGKFTTARWSNTWSDVDHQLRYGRTGFKFFDMSGVDLVRGESTFMNFSYDQLIDLPDTVAEPDDEHKAG</sequence>
<gene>
    <name evidence="2" type="ORF">LPB072_16370</name>
    <name evidence="3" type="ORF">LPB72_06345</name>
</gene>
<protein>
    <recommendedName>
        <fullName evidence="1">HNH endonuclease 5 domain-containing protein</fullName>
    </recommendedName>
</protein>
<proteinExistence type="predicted"/>
<keyword evidence="4" id="KW-1185">Reference proteome</keyword>
<accession>A0A167IIR1</accession>
<dbReference type="InterPro" id="IPR029471">
    <property type="entry name" value="HNH_5"/>
</dbReference>
<evidence type="ECO:0000313" key="2">
    <source>
        <dbReference type="EMBL" id="AOW14179.1"/>
    </source>
</evidence>
<dbReference type="Proteomes" id="UP000185680">
    <property type="component" value="Chromosome"/>
</dbReference>
<evidence type="ECO:0000313" key="4">
    <source>
        <dbReference type="Proteomes" id="UP000185657"/>
    </source>
</evidence>
<reference evidence="2 5" key="2">
    <citation type="submission" date="2016-10" db="EMBL/GenBank/DDBJ databases">
        <title>Hydorgenophaga sp. LPB0072 isolated from gastropod.</title>
        <authorList>
            <person name="Kim E."/>
            <person name="Yi H."/>
        </authorList>
    </citation>
    <scope>NUCLEOTIDE SEQUENCE [LARGE SCALE GENOMIC DNA]</scope>
    <source>
        <strain evidence="2 5">LPB0072</strain>
    </source>
</reference>
<dbReference type="STRING" id="1763535.LPB072_16370"/>
<dbReference type="Pfam" id="PF14279">
    <property type="entry name" value="HNH_5"/>
    <property type="match status" value="1"/>
</dbReference>
<name>A0A167IIR1_9BURK</name>
<dbReference type="AlphaFoldDB" id="A0A167IIR1"/>
<evidence type="ECO:0000259" key="1">
    <source>
        <dbReference type="Pfam" id="PF14279"/>
    </source>
</evidence>
<evidence type="ECO:0000313" key="5">
    <source>
        <dbReference type="Proteomes" id="UP000185680"/>
    </source>
</evidence>
<organism evidence="2 5">
    <name type="scientific">Hydrogenophaga crassostreae</name>
    <dbReference type="NCBI Taxonomy" id="1763535"/>
    <lineage>
        <taxon>Bacteria</taxon>
        <taxon>Pseudomonadati</taxon>
        <taxon>Pseudomonadota</taxon>
        <taxon>Betaproteobacteria</taxon>
        <taxon>Burkholderiales</taxon>
        <taxon>Comamonadaceae</taxon>
        <taxon>Hydrogenophaga</taxon>
    </lineage>
</organism>
<evidence type="ECO:0000313" key="3">
    <source>
        <dbReference type="EMBL" id="OAD42891.1"/>
    </source>
</evidence>
<dbReference type="KEGG" id="hyl:LPB072_16370"/>
<reference evidence="3 4" key="1">
    <citation type="submission" date="2016-02" db="EMBL/GenBank/DDBJ databases">
        <title>Draft genome sequence of Hydrogenophaga sp. LPB0072.</title>
        <authorList>
            <person name="Shin S.-K."/>
            <person name="Yi H."/>
        </authorList>
    </citation>
    <scope>NUCLEOTIDE SEQUENCE [LARGE SCALE GENOMIC DNA]</scope>
    <source>
        <strain evidence="3 4">LPB0072</strain>
    </source>
</reference>
<feature type="domain" description="HNH endonuclease 5" evidence="1">
    <location>
        <begin position="56"/>
        <end position="107"/>
    </location>
</feature>
<dbReference type="EMBL" id="LVWD01000006">
    <property type="protein sequence ID" value="OAD42891.1"/>
    <property type="molecule type" value="Genomic_DNA"/>
</dbReference>
<dbReference type="EMBL" id="CP017476">
    <property type="protein sequence ID" value="AOW14179.1"/>
    <property type="molecule type" value="Genomic_DNA"/>
</dbReference>
<dbReference type="Proteomes" id="UP000185657">
    <property type="component" value="Unassembled WGS sequence"/>
</dbReference>
<dbReference type="OrthoDB" id="255953at2"/>